<dbReference type="PANTHER" id="PTHR45663:SF11">
    <property type="entry name" value="GEO12009P1"/>
    <property type="match status" value="1"/>
</dbReference>
<evidence type="ECO:0000313" key="10">
    <source>
        <dbReference type="Proteomes" id="UP000192936"/>
    </source>
</evidence>
<dbReference type="Pfam" id="PF21352">
    <property type="entry name" value="Zn_ribbon_Thio2"/>
    <property type="match status" value="1"/>
</dbReference>
<accession>A0A1X7HR02</accession>
<dbReference type="InterPro" id="IPR013766">
    <property type="entry name" value="Thioredoxin_domain"/>
</dbReference>
<evidence type="ECO:0000256" key="7">
    <source>
        <dbReference type="NCBIfam" id="TIGR01068"/>
    </source>
</evidence>
<dbReference type="PROSITE" id="PS51352">
    <property type="entry name" value="THIOREDOXIN_2"/>
    <property type="match status" value="1"/>
</dbReference>
<evidence type="ECO:0000256" key="4">
    <source>
        <dbReference type="ARBA" id="ARBA00022982"/>
    </source>
</evidence>
<dbReference type="GO" id="GO:0005829">
    <property type="term" value="C:cytosol"/>
    <property type="evidence" value="ECO:0007669"/>
    <property type="project" value="TreeGrafter"/>
</dbReference>
<comment type="similarity">
    <text evidence="1">Belongs to the thioredoxin family.</text>
</comment>
<dbReference type="Gene3D" id="3.40.30.10">
    <property type="entry name" value="Glutaredoxin"/>
    <property type="match status" value="1"/>
</dbReference>
<dbReference type="InterPro" id="IPR036249">
    <property type="entry name" value="Thioredoxin-like_sf"/>
</dbReference>
<dbReference type="EMBL" id="FXAK01000010">
    <property type="protein sequence ID" value="SMF91328.1"/>
    <property type="molecule type" value="Genomic_DNA"/>
</dbReference>
<dbReference type="AlphaFoldDB" id="A0A1X7HR02"/>
<gene>
    <name evidence="9" type="ORF">SAMN02982917_0197</name>
</gene>
<dbReference type="InterPro" id="IPR017937">
    <property type="entry name" value="Thioredoxin_CS"/>
</dbReference>
<dbReference type="GO" id="GO:0045454">
    <property type="term" value="P:cell redox homeostasis"/>
    <property type="evidence" value="ECO:0007669"/>
    <property type="project" value="TreeGrafter"/>
</dbReference>
<dbReference type="InterPro" id="IPR049299">
    <property type="entry name" value="Thio2_N"/>
</dbReference>
<evidence type="ECO:0000256" key="2">
    <source>
        <dbReference type="ARBA" id="ARBA00022448"/>
    </source>
</evidence>
<keyword evidence="4" id="KW-0249">Electron transport</keyword>
<dbReference type="OrthoDB" id="9790390at2"/>
<keyword evidence="3" id="KW-0479">Metal-binding</keyword>
<evidence type="ECO:0000256" key="5">
    <source>
        <dbReference type="ARBA" id="ARBA00023157"/>
    </source>
</evidence>
<dbReference type="NCBIfam" id="NF008229">
    <property type="entry name" value="PRK10996.1"/>
    <property type="match status" value="1"/>
</dbReference>
<reference evidence="9 10" key="1">
    <citation type="submission" date="2017-04" db="EMBL/GenBank/DDBJ databases">
        <authorList>
            <person name="Afonso C.L."/>
            <person name="Miller P.J."/>
            <person name="Scott M.A."/>
            <person name="Spackman E."/>
            <person name="Goraichik I."/>
            <person name="Dimitrov K.M."/>
            <person name="Suarez D.L."/>
            <person name="Swayne D.E."/>
        </authorList>
    </citation>
    <scope>NUCLEOTIDE SEQUENCE [LARGE SCALE GENOMIC DNA]</scope>
    <source>
        <strain evidence="9 10">A2P</strain>
    </source>
</reference>
<organism evidence="9 10">
    <name type="scientific">Azospirillum oryzae</name>
    <dbReference type="NCBI Taxonomy" id="286727"/>
    <lineage>
        <taxon>Bacteria</taxon>
        <taxon>Pseudomonadati</taxon>
        <taxon>Pseudomonadota</taxon>
        <taxon>Alphaproteobacteria</taxon>
        <taxon>Rhodospirillales</taxon>
        <taxon>Azospirillaceae</taxon>
        <taxon>Azospirillum</taxon>
    </lineage>
</organism>
<dbReference type="SUPFAM" id="SSF52833">
    <property type="entry name" value="Thioredoxin-like"/>
    <property type="match status" value="1"/>
</dbReference>
<keyword evidence="5" id="KW-1015">Disulfide bond</keyword>
<keyword evidence="2" id="KW-0813">Transport</keyword>
<sequence length="166" mass="17567">MPPTAQASGQSSTGPGSFSADSLHIACPHCDTLNRVPPARLGGGKCGRCGNALFGGKPVALDARRFAAHAEKSDLPLLIDFWAEWCGPCRMMAPVFTQAAAQLEPRVRLAKIDTEASPDLAARFGIRSIPSLVLVHHGREIARTAGAMPLPALVAWVRQQIPSPRG</sequence>
<evidence type="ECO:0000256" key="6">
    <source>
        <dbReference type="ARBA" id="ARBA00023284"/>
    </source>
</evidence>
<dbReference type="InterPro" id="IPR005746">
    <property type="entry name" value="Thioredoxin"/>
</dbReference>
<proteinExistence type="inferred from homology"/>
<dbReference type="Proteomes" id="UP000192936">
    <property type="component" value="Unassembled WGS sequence"/>
</dbReference>
<dbReference type="Gene3D" id="2.30.30.380">
    <property type="entry name" value="Zn-finger domain of Sec23/24"/>
    <property type="match status" value="1"/>
</dbReference>
<dbReference type="PANTHER" id="PTHR45663">
    <property type="entry name" value="GEO12009P1"/>
    <property type="match status" value="1"/>
</dbReference>
<dbReference type="NCBIfam" id="TIGR01068">
    <property type="entry name" value="thioredoxin"/>
    <property type="match status" value="1"/>
</dbReference>
<dbReference type="Pfam" id="PF00085">
    <property type="entry name" value="Thioredoxin"/>
    <property type="match status" value="1"/>
</dbReference>
<protein>
    <recommendedName>
        <fullName evidence="7">Thioredoxin</fullName>
    </recommendedName>
</protein>
<evidence type="ECO:0000259" key="8">
    <source>
        <dbReference type="PROSITE" id="PS51352"/>
    </source>
</evidence>
<evidence type="ECO:0000256" key="1">
    <source>
        <dbReference type="ARBA" id="ARBA00008987"/>
    </source>
</evidence>
<dbReference type="GO" id="GO:0015035">
    <property type="term" value="F:protein-disulfide reductase activity"/>
    <property type="evidence" value="ECO:0007669"/>
    <property type="project" value="UniProtKB-UniRule"/>
</dbReference>
<keyword evidence="6" id="KW-0676">Redox-active center</keyword>
<dbReference type="CDD" id="cd02947">
    <property type="entry name" value="TRX_family"/>
    <property type="match status" value="1"/>
</dbReference>
<evidence type="ECO:0000313" key="9">
    <source>
        <dbReference type="EMBL" id="SMF91328.1"/>
    </source>
</evidence>
<name>A0A1X7HR02_9PROT</name>
<dbReference type="PROSITE" id="PS00194">
    <property type="entry name" value="THIOREDOXIN_1"/>
    <property type="match status" value="1"/>
</dbReference>
<evidence type="ECO:0000256" key="3">
    <source>
        <dbReference type="ARBA" id="ARBA00022723"/>
    </source>
</evidence>
<dbReference type="PRINTS" id="PR00421">
    <property type="entry name" value="THIOREDOXIN"/>
</dbReference>
<dbReference type="RefSeq" id="WP_085092010.1">
    <property type="nucleotide sequence ID" value="NZ_FXAK01000010.1"/>
</dbReference>
<feature type="domain" description="Thioredoxin" evidence="8">
    <location>
        <begin position="57"/>
        <end position="162"/>
    </location>
</feature>
<dbReference type="STRING" id="286727.SAMN02982917_0197"/>
<dbReference type="GO" id="GO:0046872">
    <property type="term" value="F:metal ion binding"/>
    <property type="evidence" value="ECO:0007669"/>
    <property type="project" value="UniProtKB-KW"/>
</dbReference>